<feature type="compositionally biased region" description="Basic and acidic residues" evidence="1">
    <location>
        <begin position="444"/>
        <end position="456"/>
    </location>
</feature>
<feature type="transmembrane region" description="Helical" evidence="2">
    <location>
        <begin position="15"/>
        <end position="33"/>
    </location>
</feature>
<evidence type="ECO:0000313" key="3">
    <source>
        <dbReference type="EMBL" id="MFC7275487.1"/>
    </source>
</evidence>
<accession>A0ABW2HQJ6</accession>
<dbReference type="Proteomes" id="UP001596548">
    <property type="component" value="Unassembled WGS sequence"/>
</dbReference>
<comment type="caution">
    <text evidence="3">The sequence shown here is derived from an EMBL/GenBank/DDBJ whole genome shotgun (WGS) entry which is preliminary data.</text>
</comment>
<keyword evidence="2" id="KW-0472">Membrane</keyword>
<name>A0ABW2HQJ6_9ACTN</name>
<keyword evidence="2" id="KW-1133">Transmembrane helix</keyword>
<feature type="transmembrane region" description="Helical" evidence="2">
    <location>
        <begin position="393"/>
        <end position="412"/>
    </location>
</feature>
<feature type="transmembrane region" description="Helical" evidence="2">
    <location>
        <begin position="179"/>
        <end position="199"/>
    </location>
</feature>
<gene>
    <name evidence="3" type="ORF">ACFQS1_15970</name>
</gene>
<feature type="transmembrane region" description="Helical" evidence="2">
    <location>
        <begin position="249"/>
        <end position="266"/>
    </location>
</feature>
<evidence type="ECO:0000256" key="1">
    <source>
        <dbReference type="SAM" id="MobiDB-lite"/>
    </source>
</evidence>
<sequence length="456" mass="48960">MTTEQAPDAARTAPWVWVVVVAALFTLVQLPYAPGNFYPDSTEYLTQVYGLLGDSREQGREKAIQAFCSQYRRPSLVIEVAGSDPAQRDRAGDSCVKRLHAQNGEGPGTRYGPAITRDRSIPSTRYEDIFLSRPAVSLFYLPAVVVAGPRAGMWATTLAWTLLAGVLAFLLLRRLGMPLPLALLGQVLLLILPMRNWMMAPLAEGMTITLMMACLLGAVYALTGNRGRGVALLATGLAVGTFVKYSQFLLFAVALAGVLGLVLLFARRRGERLPDGSGMVIAVALAAAAGMFLLSRGLGWPGGADTIQDLLTDHFRQPDVAEPVGTWLSVNGEFWQQWLAGQLQEPFQVVAWAAGVWGVLRLRTTAAFAVLAALPAGLANQFGHPNITQGDRIYTAAWLVVVYGIPMLLHTFTPRPAATDDTSSAILVPMPLQGGVPRQSRGVGHPDHDAGRIAAP</sequence>
<keyword evidence="2" id="KW-0812">Transmembrane</keyword>
<feature type="region of interest" description="Disordered" evidence="1">
    <location>
        <begin position="435"/>
        <end position="456"/>
    </location>
</feature>
<feature type="transmembrane region" description="Helical" evidence="2">
    <location>
        <begin position="205"/>
        <end position="222"/>
    </location>
</feature>
<feature type="transmembrane region" description="Helical" evidence="2">
    <location>
        <begin position="278"/>
        <end position="295"/>
    </location>
</feature>
<evidence type="ECO:0000256" key="2">
    <source>
        <dbReference type="SAM" id="Phobius"/>
    </source>
</evidence>
<proteinExistence type="predicted"/>
<evidence type="ECO:0000313" key="4">
    <source>
        <dbReference type="Proteomes" id="UP001596548"/>
    </source>
</evidence>
<protein>
    <recommendedName>
        <fullName evidence="5">Glycosyltransferase RgtA/B/C/D-like domain-containing protein</fullName>
    </recommendedName>
</protein>
<dbReference type="RefSeq" id="WP_378968642.1">
    <property type="nucleotide sequence ID" value="NZ_JBHTBJ010000009.1"/>
</dbReference>
<feature type="transmembrane region" description="Helical" evidence="2">
    <location>
        <begin position="349"/>
        <end position="372"/>
    </location>
</feature>
<evidence type="ECO:0008006" key="5">
    <source>
        <dbReference type="Google" id="ProtNLM"/>
    </source>
</evidence>
<feature type="transmembrane region" description="Helical" evidence="2">
    <location>
        <begin position="153"/>
        <end position="172"/>
    </location>
</feature>
<dbReference type="EMBL" id="JBHTBJ010000009">
    <property type="protein sequence ID" value="MFC7275487.1"/>
    <property type="molecule type" value="Genomic_DNA"/>
</dbReference>
<reference evidence="4" key="1">
    <citation type="journal article" date="2019" name="Int. J. Syst. Evol. Microbiol.">
        <title>The Global Catalogue of Microorganisms (GCM) 10K type strain sequencing project: providing services to taxonomists for standard genome sequencing and annotation.</title>
        <authorList>
            <consortium name="The Broad Institute Genomics Platform"/>
            <consortium name="The Broad Institute Genome Sequencing Center for Infectious Disease"/>
            <person name="Wu L."/>
            <person name="Ma J."/>
        </authorList>
    </citation>
    <scope>NUCLEOTIDE SEQUENCE [LARGE SCALE GENOMIC DNA]</scope>
    <source>
        <strain evidence="4">XZYJT-10</strain>
    </source>
</reference>
<keyword evidence="4" id="KW-1185">Reference proteome</keyword>
<organism evidence="3 4">
    <name type="scientific">Paractinoplanes rhizophilus</name>
    <dbReference type="NCBI Taxonomy" id="1416877"/>
    <lineage>
        <taxon>Bacteria</taxon>
        <taxon>Bacillati</taxon>
        <taxon>Actinomycetota</taxon>
        <taxon>Actinomycetes</taxon>
        <taxon>Micromonosporales</taxon>
        <taxon>Micromonosporaceae</taxon>
        <taxon>Paractinoplanes</taxon>
    </lineage>
</organism>